<dbReference type="KEGG" id="lang:109348116"/>
<protein>
    <recommendedName>
        <fullName evidence="7">SPOROCYTELESS-like EAR-containing protein</fullName>
    </recommendedName>
</protein>
<evidence type="ECO:0000256" key="1">
    <source>
        <dbReference type="ARBA" id="ARBA00022491"/>
    </source>
</evidence>
<dbReference type="PANTHER" id="PTHR33388:SF1">
    <property type="entry name" value="PROTEIN SPEAR2"/>
    <property type="match status" value="1"/>
</dbReference>
<dbReference type="Gramene" id="OIW11570">
    <property type="protein sequence ID" value="OIW11570"/>
    <property type="gene ID" value="TanjilG_26936"/>
</dbReference>
<evidence type="ECO:0000256" key="2">
    <source>
        <dbReference type="ARBA" id="ARBA00023015"/>
    </source>
</evidence>
<accession>A0A4P1RIH2</accession>
<dbReference type="STRING" id="3871.A0A4P1RIH2"/>
<evidence type="ECO:0000256" key="4">
    <source>
        <dbReference type="SAM" id="MobiDB-lite"/>
    </source>
</evidence>
<feature type="compositionally biased region" description="Gly residues" evidence="4">
    <location>
        <begin position="20"/>
        <end position="35"/>
    </location>
</feature>
<feature type="compositionally biased region" description="Basic residues" evidence="4">
    <location>
        <begin position="36"/>
        <end position="46"/>
    </location>
</feature>
<evidence type="ECO:0000256" key="3">
    <source>
        <dbReference type="ARBA" id="ARBA00023163"/>
    </source>
</evidence>
<feature type="region of interest" description="Disordered" evidence="4">
    <location>
        <begin position="116"/>
        <end position="137"/>
    </location>
</feature>
<evidence type="ECO:0008006" key="7">
    <source>
        <dbReference type="Google" id="ProtNLM"/>
    </source>
</evidence>
<gene>
    <name evidence="5" type="ORF">TanjilG_26936</name>
</gene>
<dbReference type="OrthoDB" id="1926221at2759"/>
<keyword evidence="6" id="KW-1185">Reference proteome</keyword>
<evidence type="ECO:0000313" key="6">
    <source>
        <dbReference type="Proteomes" id="UP000188354"/>
    </source>
</evidence>
<keyword evidence="3" id="KW-0804">Transcription</keyword>
<feature type="compositionally biased region" description="Basic and acidic residues" evidence="4">
    <location>
        <begin position="305"/>
        <end position="315"/>
    </location>
</feature>
<dbReference type="AlphaFoldDB" id="A0A4P1RIH2"/>
<keyword evidence="1" id="KW-0678">Repressor</keyword>
<dbReference type="PANTHER" id="PTHR33388">
    <property type="entry name" value="OS01G0212500 PROTEIN"/>
    <property type="match status" value="1"/>
</dbReference>
<feature type="region of interest" description="Disordered" evidence="4">
    <location>
        <begin position="298"/>
        <end position="317"/>
    </location>
</feature>
<keyword evidence="2" id="KW-0805">Transcription regulation</keyword>
<feature type="region of interest" description="Disordered" evidence="4">
    <location>
        <begin position="1"/>
        <end position="52"/>
    </location>
</feature>
<dbReference type="GO" id="GO:0003700">
    <property type="term" value="F:DNA-binding transcription factor activity"/>
    <property type="evidence" value="ECO:0007669"/>
    <property type="project" value="InterPro"/>
</dbReference>
<dbReference type="EMBL" id="CM007365">
    <property type="protein sequence ID" value="OIW11570.1"/>
    <property type="molecule type" value="Genomic_DNA"/>
</dbReference>
<dbReference type="InterPro" id="IPR040356">
    <property type="entry name" value="SPEAR"/>
</dbReference>
<proteinExistence type="predicted"/>
<reference evidence="5 6" key="1">
    <citation type="journal article" date="2017" name="Plant Biotechnol. J.">
        <title>A comprehensive draft genome sequence for lupin (Lupinus angustifolius), an emerging health food: insights into plant-microbe interactions and legume evolution.</title>
        <authorList>
            <person name="Hane J.K."/>
            <person name="Ming Y."/>
            <person name="Kamphuis L.G."/>
            <person name="Nelson M.N."/>
            <person name="Garg G."/>
            <person name="Atkins C.A."/>
            <person name="Bayer P.E."/>
            <person name="Bravo A."/>
            <person name="Bringans S."/>
            <person name="Cannon S."/>
            <person name="Edwards D."/>
            <person name="Foley R."/>
            <person name="Gao L.L."/>
            <person name="Harrison M.J."/>
            <person name="Huang W."/>
            <person name="Hurgobin B."/>
            <person name="Li S."/>
            <person name="Liu C.W."/>
            <person name="McGrath A."/>
            <person name="Morahan G."/>
            <person name="Murray J."/>
            <person name="Weller J."/>
            <person name="Jian J."/>
            <person name="Singh K.B."/>
        </authorList>
    </citation>
    <scope>NUCLEOTIDE SEQUENCE [LARGE SCALE GENOMIC DNA]</scope>
    <source>
        <strain evidence="6">cv. Tanjil</strain>
        <tissue evidence="5">Whole plant</tissue>
    </source>
</reference>
<name>A0A4P1RIH2_LUPAN</name>
<evidence type="ECO:0000313" key="5">
    <source>
        <dbReference type="EMBL" id="OIW11570.1"/>
    </source>
</evidence>
<sequence length="416" mass="45262">MEDETIMGQEDQTQNHSNSGSGGDDGGGGGGGGGRSSRKTKQKKVPQRGLGVAQLEKIILEEQQKINATSILPSPFSASATKPSYVPVPIQNFHPSPPDFMTHLSLQHMDSKVSSTVQLGNSGSGGSEGGSWPNVSVHSRHGNVPKLSFNEFDFEKEGFGVNPGLPFLPYLPYESNSNNSNWPRPNLMQRTTQYPQSASTMVNVSSGTSSTIPVPHFSIEPPSNQNYSGNGVPMRPPEKMIGMKRPYPFSMDLPPVPTFNYKMPTSSDMRTNATISCGNGNRFNFDAGNSTFREVQPCSASNSELRSKKSNKESENFNGNFLTLAPPSPSPCPPSKLKSSSTSLAFQNHHRPDFESPSYQGNVEDEIPLPQVQSRFNQQEQPLYSFLPPAAKEAQIGQPTARVQNCNEIIDLNLKL</sequence>
<dbReference type="Proteomes" id="UP000188354">
    <property type="component" value="Chromosome LG05"/>
</dbReference>
<organism evidence="5 6">
    <name type="scientific">Lupinus angustifolius</name>
    <name type="common">Narrow-leaved blue lupine</name>
    <dbReference type="NCBI Taxonomy" id="3871"/>
    <lineage>
        <taxon>Eukaryota</taxon>
        <taxon>Viridiplantae</taxon>
        <taxon>Streptophyta</taxon>
        <taxon>Embryophyta</taxon>
        <taxon>Tracheophyta</taxon>
        <taxon>Spermatophyta</taxon>
        <taxon>Magnoliopsida</taxon>
        <taxon>eudicotyledons</taxon>
        <taxon>Gunneridae</taxon>
        <taxon>Pentapetalae</taxon>
        <taxon>rosids</taxon>
        <taxon>fabids</taxon>
        <taxon>Fabales</taxon>
        <taxon>Fabaceae</taxon>
        <taxon>Papilionoideae</taxon>
        <taxon>50 kb inversion clade</taxon>
        <taxon>genistoids sensu lato</taxon>
        <taxon>core genistoids</taxon>
        <taxon>Genisteae</taxon>
        <taxon>Lupinus</taxon>
    </lineage>
</organism>